<comment type="caution">
    <text evidence="2">The sequence shown here is derived from an EMBL/GenBank/DDBJ whole genome shotgun (WGS) entry which is preliminary data.</text>
</comment>
<proteinExistence type="predicted"/>
<accession>A0A8B6F716</accession>
<dbReference type="EMBL" id="UYJE01006166">
    <property type="protein sequence ID" value="VDI43632.1"/>
    <property type="molecule type" value="Genomic_DNA"/>
</dbReference>
<feature type="compositionally biased region" description="Basic and acidic residues" evidence="1">
    <location>
        <begin position="13"/>
        <end position="24"/>
    </location>
</feature>
<sequence>MKKERKRKVQTKTVKDTDKTKLDKEEYDPSVSSSQLPNDANIRKIVPAFGKKQKLSSTVGREQNGQDETTQSQGIVSVYTTCTVTDADQKLKEDKKEKVVFEDRIPVDTSNTIANELDQITEINSKNCEHLLSSDCADQLVLPSNNSDAMMETDIEISYSPNINRSPVSDTQEVHPDEMSFIPDKIPDEMSFIPDKIPDEMSLLPDKIPDEMSLLPDKIPDEMSILPDKIPDEMSLIPDKIPDKMSLIPDKVPGEMSLIPDKITDDLDDRSFKPISSLTRSTSMNKLVVNPSEIVSTDHANILSKDEHYKMVQNEVENKAENSGNMAVSEVENEIGDLSNVTMKENSTEEKEIGSEFVDSQSKTCSQSSENEIGHFEGTQVFIPEEIEAIEDELTQVFPQLEDKQKYETVDMTGTYIPEAQQTSKNNQSILEIQHNSSFEDRTSANEGKISESCFYQKPMENPSITYDTEITVSDKEAVLQSSKCDLQKVPITSQTLDKCRESEEVTDSQLCNIDWVEDFPLPDKIERKPFLHDGTTVVQGLIRELSQLNTMILRTKREMETTRRQLHQGQASVHTTAWNRNQPLRTFNKH</sequence>
<dbReference type="Proteomes" id="UP000596742">
    <property type="component" value="Unassembled WGS sequence"/>
</dbReference>
<feature type="compositionally biased region" description="Polar residues" evidence="1">
    <location>
        <begin position="358"/>
        <end position="371"/>
    </location>
</feature>
<name>A0A8B6F716_MYTGA</name>
<feature type="compositionally biased region" description="Polar residues" evidence="1">
    <location>
        <begin position="55"/>
        <end position="72"/>
    </location>
</feature>
<keyword evidence="3" id="KW-1185">Reference proteome</keyword>
<organism evidence="2 3">
    <name type="scientific">Mytilus galloprovincialis</name>
    <name type="common">Mediterranean mussel</name>
    <dbReference type="NCBI Taxonomy" id="29158"/>
    <lineage>
        <taxon>Eukaryota</taxon>
        <taxon>Metazoa</taxon>
        <taxon>Spiralia</taxon>
        <taxon>Lophotrochozoa</taxon>
        <taxon>Mollusca</taxon>
        <taxon>Bivalvia</taxon>
        <taxon>Autobranchia</taxon>
        <taxon>Pteriomorphia</taxon>
        <taxon>Mytilida</taxon>
        <taxon>Mytiloidea</taxon>
        <taxon>Mytilidae</taxon>
        <taxon>Mytilinae</taxon>
        <taxon>Mytilus</taxon>
    </lineage>
</organism>
<reference evidence="2" key="1">
    <citation type="submission" date="2018-11" db="EMBL/GenBank/DDBJ databases">
        <authorList>
            <person name="Alioto T."/>
            <person name="Alioto T."/>
        </authorList>
    </citation>
    <scope>NUCLEOTIDE SEQUENCE</scope>
</reference>
<evidence type="ECO:0000313" key="2">
    <source>
        <dbReference type="EMBL" id="VDI43632.1"/>
    </source>
</evidence>
<feature type="region of interest" description="Disordered" evidence="1">
    <location>
        <begin position="1"/>
        <end position="39"/>
    </location>
</feature>
<feature type="compositionally biased region" description="Basic residues" evidence="1">
    <location>
        <begin position="1"/>
        <end position="10"/>
    </location>
</feature>
<evidence type="ECO:0000256" key="1">
    <source>
        <dbReference type="SAM" id="MobiDB-lite"/>
    </source>
</evidence>
<protein>
    <submittedName>
        <fullName evidence="2">Uncharacterized protein</fullName>
    </submittedName>
</protein>
<feature type="region of interest" description="Disordered" evidence="1">
    <location>
        <begin position="52"/>
        <end position="72"/>
    </location>
</feature>
<dbReference type="OrthoDB" id="6117169at2759"/>
<dbReference type="AlphaFoldDB" id="A0A8B6F716"/>
<evidence type="ECO:0000313" key="3">
    <source>
        <dbReference type="Proteomes" id="UP000596742"/>
    </source>
</evidence>
<feature type="region of interest" description="Disordered" evidence="1">
    <location>
        <begin position="350"/>
        <end position="373"/>
    </location>
</feature>
<feature type="region of interest" description="Disordered" evidence="1">
    <location>
        <begin position="569"/>
        <end position="591"/>
    </location>
</feature>
<gene>
    <name evidence="2" type="ORF">MGAL_10B062122</name>
</gene>